<dbReference type="Proteomes" id="UP000186136">
    <property type="component" value="Unassembled WGS sequence"/>
</dbReference>
<evidence type="ECO:0000313" key="2">
    <source>
        <dbReference type="Proteomes" id="UP000186136"/>
    </source>
</evidence>
<keyword evidence="2" id="KW-1185">Reference proteome</keyword>
<name>A0A1Q2YM73_9ASCO</name>
<comment type="caution">
    <text evidence="1">The sequence shown here is derived from an EMBL/GenBank/DDBJ whole genome shotgun (WGS) entry which is preliminary data.</text>
</comment>
<sequence>MSPLISNDKRLAGFEYSSAYIKSLERANTMMSELIGALKNSNETKRDEILSEISLKKSLYSGFSEYGIDNTWTLVPSVTSSDQSRKTENCFNSNAESSNFIQLRAVNETHRKVNQQYMVLHPWYHFFAFKAYQSREKMKLEPMIKTM</sequence>
<dbReference type="AlphaFoldDB" id="A0A1Q2YM73"/>
<gene>
    <name evidence="1" type="ORF">PMKS-004173</name>
</gene>
<organism evidence="1 2">
    <name type="scientific">Pichia membranifaciens</name>
    <dbReference type="NCBI Taxonomy" id="4926"/>
    <lineage>
        <taxon>Eukaryota</taxon>
        <taxon>Fungi</taxon>
        <taxon>Dikarya</taxon>
        <taxon>Ascomycota</taxon>
        <taxon>Saccharomycotina</taxon>
        <taxon>Pichiomycetes</taxon>
        <taxon>Pichiales</taxon>
        <taxon>Pichiaceae</taxon>
        <taxon>Pichia</taxon>
    </lineage>
</organism>
<dbReference type="EMBL" id="BDGI01000205">
    <property type="protein sequence ID" value="GAV30656.1"/>
    <property type="molecule type" value="Genomic_DNA"/>
</dbReference>
<proteinExistence type="predicted"/>
<protein>
    <submittedName>
        <fullName evidence="1">Uncharacterized protein</fullName>
    </submittedName>
</protein>
<accession>A0A1Q2YM73</accession>
<evidence type="ECO:0000313" key="1">
    <source>
        <dbReference type="EMBL" id="GAV30656.1"/>
    </source>
</evidence>
<reference evidence="1 2" key="1">
    <citation type="submission" date="2016-08" db="EMBL/GenBank/DDBJ databases">
        <title>Whole genome shotgun sequence of Pichia membranifaciens KS47-1.</title>
        <authorList>
            <person name="Konishi M."/>
            <person name="Ishida M."/>
            <person name="Arakawa T."/>
            <person name="Kato Y."/>
            <person name="Horiuchi J."/>
        </authorList>
    </citation>
    <scope>NUCLEOTIDE SEQUENCE [LARGE SCALE GENOMIC DNA]</scope>
    <source>
        <strain evidence="1 2">KS47-1</strain>
    </source>
</reference>